<feature type="domain" description="Fe-containing alcohol dehydrogenase-like C-terminal" evidence="1">
    <location>
        <begin position="2"/>
        <end position="161"/>
    </location>
</feature>
<gene>
    <name evidence="2" type="ORF">FXN61_47960</name>
</gene>
<dbReference type="Proteomes" id="UP001515943">
    <property type="component" value="Unassembled WGS sequence"/>
</dbReference>
<dbReference type="InterPro" id="IPR056798">
    <property type="entry name" value="ADH_Fe_C"/>
</dbReference>
<evidence type="ECO:0000259" key="1">
    <source>
        <dbReference type="Pfam" id="PF25137"/>
    </source>
</evidence>
<dbReference type="InterPro" id="IPR039697">
    <property type="entry name" value="Alcohol_dehydrogenase_Fe"/>
</dbReference>
<dbReference type="EMBL" id="VSRL01000498">
    <property type="protein sequence ID" value="NKE64023.1"/>
    <property type="molecule type" value="Genomic_DNA"/>
</dbReference>
<proteinExistence type="predicted"/>
<evidence type="ECO:0000313" key="2">
    <source>
        <dbReference type="EMBL" id="NKE64023.1"/>
    </source>
</evidence>
<dbReference type="SUPFAM" id="SSF56796">
    <property type="entry name" value="Dehydroquinate synthase-like"/>
    <property type="match status" value="1"/>
</dbReference>
<dbReference type="Gene3D" id="1.20.1090.10">
    <property type="entry name" value="Dehydroquinate synthase-like - alpha domain"/>
    <property type="match status" value="1"/>
</dbReference>
<organism evidence="2 3">
    <name type="scientific">Lentzea indica</name>
    <dbReference type="NCBI Taxonomy" id="2604800"/>
    <lineage>
        <taxon>Bacteria</taxon>
        <taxon>Bacillati</taxon>
        <taxon>Actinomycetota</taxon>
        <taxon>Actinomycetes</taxon>
        <taxon>Pseudonocardiales</taxon>
        <taxon>Pseudonocardiaceae</taxon>
        <taxon>Lentzea</taxon>
    </lineage>
</organism>
<protein>
    <submittedName>
        <fullName evidence="2">Iron-containing alcohol dehydrogenase</fullName>
    </submittedName>
</protein>
<dbReference type="PANTHER" id="PTHR11496:SF102">
    <property type="entry name" value="ALCOHOL DEHYDROGENASE 4"/>
    <property type="match status" value="1"/>
</dbReference>
<comment type="caution">
    <text evidence="2">The sequence shown here is derived from an EMBL/GenBank/DDBJ whole genome shotgun (WGS) entry which is preliminary data.</text>
</comment>
<dbReference type="PANTHER" id="PTHR11496">
    <property type="entry name" value="ALCOHOL DEHYDROGENASE"/>
    <property type="match status" value="1"/>
</dbReference>
<sequence>TISRWLPEAVARGDDLRARDQMMTGALTAGISMKGGGAADHAFAHAVNALFDVHHGVGVALFLADAMEHNLPHLPDRFADIARALGVRSAATDPMTLGRAGIDVVRSLVGSLPIPALSQIGVSADDLPALVDKVQADGFHLGLNPVPVTVDDTRRILRAALARS</sequence>
<keyword evidence="3" id="KW-1185">Reference proteome</keyword>
<evidence type="ECO:0000313" key="3">
    <source>
        <dbReference type="Proteomes" id="UP001515943"/>
    </source>
</evidence>
<accession>A0ABX1FY86</accession>
<name>A0ABX1FY86_9PSEU</name>
<reference evidence="2 3" key="1">
    <citation type="submission" date="2019-08" db="EMBL/GenBank/DDBJ databases">
        <title>Lentzea from Indian Himalayas.</title>
        <authorList>
            <person name="Mandal S."/>
            <person name="Mallick Gupta A."/>
            <person name="Maiti P.K."/>
            <person name="Sarkar J."/>
            <person name="Mandal S."/>
        </authorList>
    </citation>
    <scope>NUCLEOTIDE SEQUENCE [LARGE SCALE GENOMIC DNA]</scope>
    <source>
        <strain evidence="2 3">PSKA42</strain>
    </source>
</reference>
<feature type="non-terminal residue" evidence="2">
    <location>
        <position position="1"/>
    </location>
</feature>
<dbReference type="RefSeq" id="WP_167980569.1">
    <property type="nucleotide sequence ID" value="NZ_VSRL01000498.1"/>
</dbReference>
<dbReference type="Pfam" id="PF25137">
    <property type="entry name" value="ADH_Fe_C"/>
    <property type="match status" value="1"/>
</dbReference>